<dbReference type="EMBL" id="LGUT01000900">
    <property type="protein sequence ID" value="KOG90077.1"/>
    <property type="molecule type" value="Genomic_DNA"/>
</dbReference>
<evidence type="ECO:0000313" key="2">
    <source>
        <dbReference type="Proteomes" id="UP000037020"/>
    </source>
</evidence>
<dbReference type="Pfam" id="PF06013">
    <property type="entry name" value="WXG100"/>
    <property type="match status" value="1"/>
</dbReference>
<dbReference type="Proteomes" id="UP000037020">
    <property type="component" value="Unassembled WGS sequence"/>
</dbReference>
<dbReference type="RefSeq" id="WP_030884221.1">
    <property type="nucleotide sequence ID" value="NZ_JBEZAH010000005.1"/>
</dbReference>
<protein>
    <recommendedName>
        <fullName evidence="3">WXG100 family type VII secretion target</fullName>
    </recommendedName>
</protein>
<organism evidence="1 2">
    <name type="scientific">Streptomyces varsoviensis</name>
    <dbReference type="NCBI Taxonomy" id="67373"/>
    <lineage>
        <taxon>Bacteria</taxon>
        <taxon>Bacillati</taxon>
        <taxon>Actinomycetota</taxon>
        <taxon>Actinomycetes</taxon>
        <taxon>Kitasatosporales</taxon>
        <taxon>Streptomycetaceae</taxon>
        <taxon>Streptomyces</taxon>
    </lineage>
</organism>
<dbReference type="Gene3D" id="1.10.287.1060">
    <property type="entry name" value="ESAT-6-like"/>
    <property type="match status" value="1"/>
</dbReference>
<dbReference type="InterPro" id="IPR036689">
    <property type="entry name" value="ESAT-6-like_sf"/>
</dbReference>
<reference evidence="1 2" key="1">
    <citation type="submission" date="2015-07" db="EMBL/GenBank/DDBJ databases">
        <authorList>
            <person name="Ju K.-S."/>
            <person name="Doroghazi J.R."/>
            <person name="Metcalf W.W."/>
        </authorList>
    </citation>
    <scope>NUCLEOTIDE SEQUENCE [LARGE SCALE GENOMIC DNA]</scope>
    <source>
        <strain evidence="1 2">NRRL B-3589</strain>
    </source>
</reference>
<keyword evidence="2" id="KW-1185">Reference proteome</keyword>
<dbReference type="SUPFAM" id="SSF140453">
    <property type="entry name" value="EsxAB dimer-like"/>
    <property type="match status" value="1"/>
</dbReference>
<comment type="caution">
    <text evidence="1">The sequence shown here is derived from an EMBL/GenBank/DDBJ whole genome shotgun (WGS) entry which is preliminary data.</text>
</comment>
<accession>A0ABR5J9F6</accession>
<evidence type="ECO:0008006" key="3">
    <source>
        <dbReference type="Google" id="ProtNLM"/>
    </source>
</evidence>
<evidence type="ECO:0000313" key="1">
    <source>
        <dbReference type="EMBL" id="KOG90077.1"/>
    </source>
</evidence>
<name>A0ABR5J9F6_9ACTN</name>
<gene>
    <name evidence="1" type="ORF">ADK38_10710</name>
</gene>
<proteinExistence type="predicted"/>
<dbReference type="InterPro" id="IPR010310">
    <property type="entry name" value="T7SS_ESAT-6-like"/>
</dbReference>
<sequence length="96" mass="10495">MTTYQVSLQQMEFVGGEMAAISKQIQQTLADLDDGAKQNLAQWSSDARQAYDVAKAKWDAAAAAMQQQSVQATRSLGNIGESYTSGEKYGVNLWDQ</sequence>